<protein>
    <submittedName>
        <fullName evidence="1">Uncharacterized protein</fullName>
    </submittedName>
</protein>
<organism evidence="1 2">
    <name type="scientific">Ceratopteris richardii</name>
    <name type="common">Triangle waterfern</name>
    <dbReference type="NCBI Taxonomy" id="49495"/>
    <lineage>
        <taxon>Eukaryota</taxon>
        <taxon>Viridiplantae</taxon>
        <taxon>Streptophyta</taxon>
        <taxon>Embryophyta</taxon>
        <taxon>Tracheophyta</taxon>
        <taxon>Polypodiopsida</taxon>
        <taxon>Polypodiidae</taxon>
        <taxon>Polypodiales</taxon>
        <taxon>Pteridineae</taxon>
        <taxon>Pteridaceae</taxon>
        <taxon>Parkerioideae</taxon>
        <taxon>Ceratopteris</taxon>
    </lineage>
</organism>
<gene>
    <name evidence="1" type="ORF">KP509_24G024800</name>
</gene>
<keyword evidence="2" id="KW-1185">Reference proteome</keyword>
<name>A0A8T2RTA9_CERRI</name>
<dbReference type="Proteomes" id="UP000825935">
    <property type="component" value="Chromosome 24"/>
</dbReference>
<accession>A0A8T2RTA9</accession>
<sequence length="49" mass="5271">MAIMHKWSLGTGPFVMLGAFLAAAMAATYPVEKLFQSKAQKDSGKSQPK</sequence>
<evidence type="ECO:0000313" key="2">
    <source>
        <dbReference type="Proteomes" id="UP000825935"/>
    </source>
</evidence>
<comment type="caution">
    <text evidence="1">The sequence shown here is derived from an EMBL/GenBank/DDBJ whole genome shotgun (WGS) entry which is preliminary data.</text>
</comment>
<reference evidence="1" key="1">
    <citation type="submission" date="2021-08" db="EMBL/GenBank/DDBJ databases">
        <title>WGS assembly of Ceratopteris richardii.</title>
        <authorList>
            <person name="Marchant D.B."/>
            <person name="Chen G."/>
            <person name="Jenkins J."/>
            <person name="Shu S."/>
            <person name="Leebens-Mack J."/>
            <person name="Grimwood J."/>
            <person name="Schmutz J."/>
            <person name="Soltis P."/>
            <person name="Soltis D."/>
            <person name="Chen Z.-H."/>
        </authorList>
    </citation>
    <scope>NUCLEOTIDE SEQUENCE</scope>
    <source>
        <strain evidence="1">Whitten #5841</strain>
        <tissue evidence="1">Leaf</tissue>
    </source>
</reference>
<proteinExistence type="predicted"/>
<dbReference type="AlphaFoldDB" id="A0A8T2RTA9"/>
<evidence type="ECO:0000313" key="1">
    <source>
        <dbReference type="EMBL" id="KAH7299692.1"/>
    </source>
</evidence>
<dbReference type="EMBL" id="CM035429">
    <property type="protein sequence ID" value="KAH7299692.1"/>
    <property type="molecule type" value="Genomic_DNA"/>
</dbReference>